<dbReference type="PANTHER" id="PTHR36930">
    <property type="entry name" value="METAL-SULFUR CLUSTER BIOSYNTHESIS PROTEINS YUAD-RELATED"/>
    <property type="match status" value="1"/>
</dbReference>
<dbReference type="Gene3D" id="2.40.33.20">
    <property type="entry name" value="PK beta-barrel domain-like"/>
    <property type="match status" value="1"/>
</dbReference>
<dbReference type="AlphaFoldDB" id="S9QZL0"/>
<proteinExistence type="predicted"/>
<dbReference type="SUPFAM" id="SSF50800">
    <property type="entry name" value="PK beta-barrel domain-like"/>
    <property type="match status" value="1"/>
</dbReference>
<dbReference type="OrthoDB" id="9808413at2"/>
<dbReference type="Pfam" id="PF03473">
    <property type="entry name" value="MOSC"/>
    <property type="match status" value="1"/>
</dbReference>
<organism evidence="2 3">
    <name type="scientific">Salipiger mucosus DSM 16094</name>
    <dbReference type="NCBI Taxonomy" id="1123237"/>
    <lineage>
        <taxon>Bacteria</taxon>
        <taxon>Pseudomonadati</taxon>
        <taxon>Pseudomonadota</taxon>
        <taxon>Alphaproteobacteria</taxon>
        <taxon>Rhodobacterales</taxon>
        <taxon>Roseobacteraceae</taxon>
        <taxon>Salipiger</taxon>
    </lineage>
</organism>
<dbReference type="PANTHER" id="PTHR36930:SF1">
    <property type="entry name" value="MOSC DOMAIN-CONTAINING PROTEIN"/>
    <property type="match status" value="1"/>
</dbReference>
<sequence length="199" mass="21800">MPALKPTDFIARIEWMGRVPLGDSGLRSVPVETLELGFDGPQGERHAGLTRPSCSRVTAQHVRGTEIANARQLSILSAEELDEIAAKMGIEALDPVWLGASMIVSGIGDFSHLPPSSRLQAPDGATLVIDMENRPCNLPAREIESEREGFGKRFKTAAKGRRGVTAWVERPGRLSLGEPLRLHIPHQPVWTHYDEARAD</sequence>
<keyword evidence="3" id="KW-1185">Reference proteome</keyword>
<dbReference type="STRING" id="1123237.Salmuc_01486"/>
<dbReference type="RefSeq" id="WP_020043235.1">
    <property type="nucleotide sequence ID" value="NZ_KE557273.1"/>
</dbReference>
<dbReference type="GO" id="GO:0030151">
    <property type="term" value="F:molybdenum ion binding"/>
    <property type="evidence" value="ECO:0007669"/>
    <property type="project" value="InterPro"/>
</dbReference>
<dbReference type="InterPro" id="IPR005302">
    <property type="entry name" value="MoCF_Sase_C"/>
</dbReference>
<dbReference type="GO" id="GO:0030170">
    <property type="term" value="F:pyridoxal phosphate binding"/>
    <property type="evidence" value="ECO:0007669"/>
    <property type="project" value="InterPro"/>
</dbReference>
<accession>S9QZL0</accession>
<comment type="caution">
    <text evidence="2">The sequence shown here is derived from an EMBL/GenBank/DDBJ whole genome shotgun (WGS) entry which is preliminary data.</text>
</comment>
<evidence type="ECO:0000313" key="3">
    <source>
        <dbReference type="Proteomes" id="UP000015347"/>
    </source>
</evidence>
<gene>
    <name evidence="2" type="ORF">Salmuc_01486</name>
</gene>
<dbReference type="eggNOG" id="COG2258">
    <property type="taxonomic scope" value="Bacteria"/>
</dbReference>
<dbReference type="GO" id="GO:0003824">
    <property type="term" value="F:catalytic activity"/>
    <property type="evidence" value="ECO:0007669"/>
    <property type="project" value="InterPro"/>
</dbReference>
<reference evidence="3" key="1">
    <citation type="journal article" date="2014" name="Stand. Genomic Sci.">
        <title>Genome sequence of the exopolysaccharide-producing Salipiger mucosus type strain (DSM 16094(T)), a moderately halophilic member of the Roseobacter clade.</title>
        <authorList>
            <person name="Riedel T."/>
            <person name="Spring S."/>
            <person name="Fiebig A."/>
            <person name="Petersen J."/>
            <person name="Kyrpides N.C."/>
            <person name="Goker M."/>
            <person name="Klenk H.P."/>
        </authorList>
    </citation>
    <scope>NUCLEOTIDE SEQUENCE [LARGE SCALE GENOMIC DNA]</scope>
    <source>
        <strain evidence="3">DSM 16094</strain>
    </source>
</reference>
<evidence type="ECO:0000313" key="2">
    <source>
        <dbReference type="EMBL" id="EPX86836.1"/>
    </source>
</evidence>
<dbReference type="Proteomes" id="UP000015347">
    <property type="component" value="Unassembled WGS sequence"/>
</dbReference>
<dbReference type="InterPro" id="IPR052716">
    <property type="entry name" value="MOSC_domain"/>
</dbReference>
<dbReference type="EMBL" id="APVH01000003">
    <property type="protein sequence ID" value="EPX86836.1"/>
    <property type="molecule type" value="Genomic_DNA"/>
</dbReference>
<dbReference type="PROSITE" id="PS51340">
    <property type="entry name" value="MOSC"/>
    <property type="match status" value="1"/>
</dbReference>
<protein>
    <submittedName>
        <fullName evidence="2">MOSC domain protein</fullName>
    </submittedName>
</protein>
<feature type="domain" description="MOSC" evidence="1">
    <location>
        <begin position="28"/>
        <end position="183"/>
    </location>
</feature>
<dbReference type="InterPro" id="IPR011037">
    <property type="entry name" value="Pyrv_Knase-like_insert_dom_sf"/>
</dbReference>
<dbReference type="HOGENOM" id="CLU_115757_0_0_5"/>
<name>S9QZL0_9RHOB</name>
<evidence type="ECO:0000259" key="1">
    <source>
        <dbReference type="PROSITE" id="PS51340"/>
    </source>
</evidence>